<name>A0AAD9YZ60_9LECA</name>
<feature type="compositionally biased region" description="Polar residues" evidence="1">
    <location>
        <begin position="224"/>
        <end position="240"/>
    </location>
</feature>
<evidence type="ECO:0000256" key="1">
    <source>
        <dbReference type="SAM" id="MobiDB-lite"/>
    </source>
</evidence>
<feature type="transmembrane region" description="Helical" evidence="2">
    <location>
        <begin position="72"/>
        <end position="93"/>
    </location>
</feature>
<comment type="caution">
    <text evidence="3">The sequence shown here is derived from an EMBL/GenBank/DDBJ whole genome shotgun (WGS) entry which is preliminary data.</text>
</comment>
<sequence length="554" mass="61073">MAKSKSSRDRTMSPFLPLKYILIVQPLLLTAAATPKNIWHVSIWEAPAPPPGKGPPISASALRDPKYLPAQIASIIGAYVFSVIVIGTAILLFGRRLRRAAQASPGTLAMEMMKPVKQDVPEAFDPSPISPSYSNPFGPSPQSTVDMKHNWPSPSPNKSPNKSASSSDGWGSIVKGGHKKQQPSVQSSVITFDESVIEDDKERNQREMERLYAAVMAHDEKKSTSVVNLSEEQQPRSPISPQYPPEFQHLRSTQQFTSVLPPRSDTKSPSRTLTKSPQTSSKPTPLSIYSRNSSRSSFGSFSKRRGIRNLPISPPMGSPDLIPDYNDAYGESEPLSPRVYDDPGPPPPTPPYKKASKSREDHIDLLSPRSARFPEPSLRTSRTSGPPTPTIQTIPEVYLSRPELQSSDRDRSGSSGDLTKPKRTPAPLALRTQALNLPSSQRNTPQHLNPLRSAPLPLRNQHPTEFNSNRPPSAIKATVLERKVPNHGLRTPQTGVPATPYSPYMPFTPLTPMTPSRLITREERKRRGKEEGRRVATIDDAVEEEGDMWGDAYP</sequence>
<keyword evidence="4" id="KW-1185">Reference proteome</keyword>
<feature type="compositionally biased region" description="Low complexity" evidence="1">
    <location>
        <begin position="287"/>
        <end position="301"/>
    </location>
</feature>
<proteinExistence type="predicted"/>
<keyword evidence="2" id="KW-0472">Membrane</keyword>
<feature type="compositionally biased region" description="Low complexity" evidence="1">
    <location>
        <begin position="376"/>
        <end position="385"/>
    </location>
</feature>
<feature type="compositionally biased region" description="Polar residues" evidence="1">
    <location>
        <begin position="433"/>
        <end position="447"/>
    </location>
</feature>
<evidence type="ECO:0000313" key="3">
    <source>
        <dbReference type="EMBL" id="KAK3168665.1"/>
    </source>
</evidence>
<evidence type="ECO:0000256" key="2">
    <source>
        <dbReference type="SAM" id="Phobius"/>
    </source>
</evidence>
<protein>
    <submittedName>
        <fullName evidence="3">Uncharacterized protein</fullName>
    </submittedName>
</protein>
<gene>
    <name evidence="3" type="ORF">OEA41_005113</name>
</gene>
<reference evidence="3" key="1">
    <citation type="submission" date="2022-11" db="EMBL/GenBank/DDBJ databases">
        <title>Chromosomal genome sequence assembly and mating type (MAT) locus characterization of the leprose asexual lichenized fungus Lepraria neglecta (Nyl.) Erichsen.</title>
        <authorList>
            <person name="Allen J.L."/>
            <person name="Pfeffer B."/>
        </authorList>
    </citation>
    <scope>NUCLEOTIDE SEQUENCE</scope>
    <source>
        <strain evidence="3">Allen 5258</strain>
    </source>
</reference>
<dbReference type="AlphaFoldDB" id="A0AAD9YZ60"/>
<feature type="region of interest" description="Disordered" evidence="1">
    <location>
        <begin position="487"/>
        <end position="554"/>
    </location>
</feature>
<organism evidence="3 4">
    <name type="scientific">Lepraria neglecta</name>
    <dbReference type="NCBI Taxonomy" id="209136"/>
    <lineage>
        <taxon>Eukaryota</taxon>
        <taxon>Fungi</taxon>
        <taxon>Dikarya</taxon>
        <taxon>Ascomycota</taxon>
        <taxon>Pezizomycotina</taxon>
        <taxon>Lecanoromycetes</taxon>
        <taxon>OSLEUM clade</taxon>
        <taxon>Lecanoromycetidae</taxon>
        <taxon>Lecanorales</taxon>
        <taxon>Lecanorineae</taxon>
        <taxon>Stereocaulaceae</taxon>
        <taxon>Lepraria</taxon>
    </lineage>
</organism>
<feature type="compositionally biased region" description="Low complexity" evidence="1">
    <location>
        <begin position="156"/>
        <end position="167"/>
    </location>
</feature>
<keyword evidence="2" id="KW-1133">Transmembrane helix</keyword>
<dbReference type="EMBL" id="JASNWA010000010">
    <property type="protein sequence ID" value="KAK3168665.1"/>
    <property type="molecule type" value="Genomic_DNA"/>
</dbReference>
<dbReference type="Proteomes" id="UP001276659">
    <property type="component" value="Unassembled WGS sequence"/>
</dbReference>
<feature type="compositionally biased region" description="Polar residues" evidence="1">
    <location>
        <begin position="267"/>
        <end position="284"/>
    </location>
</feature>
<evidence type="ECO:0000313" key="4">
    <source>
        <dbReference type="Proteomes" id="UP001276659"/>
    </source>
</evidence>
<accession>A0AAD9YZ60</accession>
<keyword evidence="2" id="KW-0812">Transmembrane</keyword>
<feature type="compositionally biased region" description="Polar residues" evidence="1">
    <location>
        <begin position="461"/>
        <end position="471"/>
    </location>
</feature>
<feature type="region of interest" description="Disordered" evidence="1">
    <location>
        <begin position="220"/>
        <end position="474"/>
    </location>
</feature>
<feature type="compositionally biased region" description="Basic and acidic residues" evidence="1">
    <location>
        <begin position="519"/>
        <end position="537"/>
    </location>
</feature>
<feature type="compositionally biased region" description="Polar residues" evidence="1">
    <location>
        <begin position="130"/>
        <end position="145"/>
    </location>
</feature>
<feature type="region of interest" description="Disordered" evidence="1">
    <location>
        <begin position="120"/>
        <end position="192"/>
    </location>
</feature>